<evidence type="ECO:0000313" key="2">
    <source>
        <dbReference type="Proteomes" id="UP000326857"/>
    </source>
</evidence>
<dbReference type="Proteomes" id="UP000326857">
    <property type="component" value="Unassembled WGS sequence"/>
</dbReference>
<proteinExistence type="predicted"/>
<reference evidence="1 2" key="1">
    <citation type="submission" date="2019-09" db="EMBL/GenBank/DDBJ databases">
        <authorList>
            <person name="Dittami M. S."/>
        </authorList>
    </citation>
    <scope>NUCLEOTIDE SEQUENCE [LARGE SCALE GENOMIC DNA]</scope>
    <source>
        <strain evidence="1">SPHINGO391</strain>
    </source>
</reference>
<dbReference type="AlphaFoldDB" id="A0A5E7XX39"/>
<organism evidence="1 2">
    <name type="scientific">Sphingomonas aurantiaca</name>
    <dbReference type="NCBI Taxonomy" id="185949"/>
    <lineage>
        <taxon>Bacteria</taxon>
        <taxon>Pseudomonadati</taxon>
        <taxon>Pseudomonadota</taxon>
        <taxon>Alphaproteobacteria</taxon>
        <taxon>Sphingomonadales</taxon>
        <taxon>Sphingomonadaceae</taxon>
        <taxon>Sphingomonas</taxon>
    </lineage>
</organism>
<dbReference type="EMBL" id="CABVLI010000021">
    <property type="protein sequence ID" value="VVS98724.1"/>
    <property type="molecule type" value="Genomic_DNA"/>
</dbReference>
<accession>A0A5E7XX39</accession>
<sequence>MAVGCIESEMHSSVTLIVMKHGPHGRIRQEN</sequence>
<protein>
    <submittedName>
        <fullName evidence="1">Uncharacterized protein</fullName>
    </submittedName>
</protein>
<evidence type="ECO:0000313" key="1">
    <source>
        <dbReference type="EMBL" id="VVS98724.1"/>
    </source>
</evidence>
<gene>
    <name evidence="1" type="ORF">SPHINGO391_280005</name>
</gene>
<name>A0A5E7XX39_9SPHN</name>